<sequence length="118" mass="12231">MDPCLLEDGTGGAAGDHSGTGGSGLEQYATGTKTTEHRVRDGGTREGYLEEGLLGLFGALLDRKGNFLGLAVTEPDTTGAVTDHHKSGEGETSTALDDLGHTIDCDDARLAQRRGVCQ</sequence>
<evidence type="ECO:0000256" key="1">
    <source>
        <dbReference type="SAM" id="MobiDB-lite"/>
    </source>
</evidence>
<feature type="region of interest" description="Disordered" evidence="1">
    <location>
        <begin position="1"/>
        <end position="43"/>
    </location>
</feature>
<feature type="region of interest" description="Disordered" evidence="1">
    <location>
        <begin position="77"/>
        <end position="99"/>
    </location>
</feature>
<organism evidence="2">
    <name type="scientific">freshwater metagenome</name>
    <dbReference type="NCBI Taxonomy" id="449393"/>
    <lineage>
        <taxon>unclassified sequences</taxon>
        <taxon>metagenomes</taxon>
        <taxon>ecological metagenomes</taxon>
    </lineage>
</organism>
<reference evidence="2" key="1">
    <citation type="submission" date="2020-05" db="EMBL/GenBank/DDBJ databases">
        <authorList>
            <person name="Chiriac C."/>
            <person name="Salcher M."/>
            <person name="Ghai R."/>
            <person name="Kavagutti S V."/>
        </authorList>
    </citation>
    <scope>NUCLEOTIDE SEQUENCE</scope>
</reference>
<feature type="compositionally biased region" description="Gly residues" evidence="1">
    <location>
        <begin position="9"/>
        <end position="24"/>
    </location>
</feature>
<name>A0A6J6Y3E7_9ZZZZ</name>
<proteinExistence type="predicted"/>
<dbReference type="EMBL" id="CAFAAJ010000054">
    <property type="protein sequence ID" value="CAB4802018.1"/>
    <property type="molecule type" value="Genomic_DNA"/>
</dbReference>
<evidence type="ECO:0000313" key="2">
    <source>
        <dbReference type="EMBL" id="CAB4802018.1"/>
    </source>
</evidence>
<dbReference type="AlphaFoldDB" id="A0A6J6Y3E7"/>
<protein>
    <submittedName>
        <fullName evidence="2">Unannotated protein</fullName>
    </submittedName>
</protein>
<gene>
    <name evidence="2" type="ORF">UFOPK3001_01022</name>
</gene>
<feature type="compositionally biased region" description="Basic and acidic residues" evidence="1">
    <location>
        <begin position="34"/>
        <end position="43"/>
    </location>
</feature>
<accession>A0A6J6Y3E7</accession>